<dbReference type="AlphaFoldDB" id="A0ABD4KUW7"/>
<evidence type="ECO:0000313" key="5">
    <source>
        <dbReference type="EMBL" id="MBF4275174.1"/>
    </source>
</evidence>
<proteinExistence type="predicted"/>
<dbReference type="EC" id="1.17.4.2" evidence="5"/>
<keyword evidence="2 3" id="KW-0067">ATP-binding</keyword>
<dbReference type="PROSITE" id="PS51161">
    <property type="entry name" value="ATP_CONE"/>
    <property type="match status" value="1"/>
</dbReference>
<feature type="non-terminal residue" evidence="5">
    <location>
        <position position="88"/>
    </location>
</feature>
<name>A0ABD4KUW7_VIBAN</name>
<dbReference type="InterPro" id="IPR005144">
    <property type="entry name" value="ATP-cone_dom"/>
</dbReference>
<evidence type="ECO:0000313" key="6">
    <source>
        <dbReference type="Proteomes" id="UP000722957"/>
    </source>
</evidence>
<evidence type="ECO:0000256" key="2">
    <source>
        <dbReference type="ARBA" id="ARBA00022840"/>
    </source>
</evidence>
<sequence length="88" mass="9732">MMKQHKSVVVVKRDGAKATFNANLIKSAVQAAANSINSTNNKLGEIISANVCEKMNGLVEINISEIQKLVEKELMHIDEDVARAYIEY</sequence>
<feature type="domain" description="ATP-cone" evidence="4">
    <location>
        <begin position="8"/>
        <end position="88"/>
    </location>
</feature>
<gene>
    <name evidence="5" type="ORF">EAY07_24830</name>
</gene>
<dbReference type="EMBL" id="RDOM01000933">
    <property type="protein sequence ID" value="MBF4275174.1"/>
    <property type="molecule type" value="Genomic_DNA"/>
</dbReference>
<evidence type="ECO:0000259" key="4">
    <source>
        <dbReference type="PROSITE" id="PS51161"/>
    </source>
</evidence>
<dbReference type="GO" id="GO:0005524">
    <property type="term" value="F:ATP binding"/>
    <property type="evidence" value="ECO:0007669"/>
    <property type="project" value="UniProtKB-UniRule"/>
</dbReference>
<organism evidence="5 6">
    <name type="scientific">Vibrio anguillarum</name>
    <name type="common">Listonella anguillarum</name>
    <dbReference type="NCBI Taxonomy" id="55601"/>
    <lineage>
        <taxon>Bacteria</taxon>
        <taxon>Pseudomonadati</taxon>
        <taxon>Pseudomonadota</taxon>
        <taxon>Gammaproteobacteria</taxon>
        <taxon>Vibrionales</taxon>
        <taxon>Vibrionaceae</taxon>
        <taxon>Vibrio</taxon>
    </lineage>
</organism>
<dbReference type="GO" id="GO:0008998">
    <property type="term" value="F:ribonucleoside-triphosphate reductase (thioredoxin) activity"/>
    <property type="evidence" value="ECO:0007669"/>
    <property type="project" value="UniProtKB-EC"/>
</dbReference>
<comment type="caution">
    <text evidence="5">The sequence shown here is derived from an EMBL/GenBank/DDBJ whole genome shotgun (WGS) entry which is preliminary data.</text>
</comment>
<keyword evidence="1 3" id="KW-0547">Nucleotide-binding</keyword>
<evidence type="ECO:0000256" key="3">
    <source>
        <dbReference type="PROSITE-ProRule" id="PRU00492"/>
    </source>
</evidence>
<accession>A0ABD4KUW7</accession>
<dbReference type="Pfam" id="PF03477">
    <property type="entry name" value="ATP-cone"/>
    <property type="match status" value="1"/>
</dbReference>
<evidence type="ECO:0000256" key="1">
    <source>
        <dbReference type="ARBA" id="ARBA00022741"/>
    </source>
</evidence>
<reference evidence="5 6" key="1">
    <citation type="journal article" date="2021" name="PeerJ">
        <title>Analysis of 44 Vibrio anguillarum genomes reveals high genetic diversity.</title>
        <authorList>
            <person name="Hansen M.J."/>
            <person name="Dalsgaard I."/>
        </authorList>
    </citation>
    <scope>NUCLEOTIDE SEQUENCE [LARGE SCALE GENOMIC DNA]</scope>
    <source>
        <strain evidence="5 6">17-16730-2A</strain>
    </source>
</reference>
<keyword evidence="5" id="KW-0560">Oxidoreductase</keyword>
<dbReference type="Proteomes" id="UP000722957">
    <property type="component" value="Unassembled WGS sequence"/>
</dbReference>
<protein>
    <submittedName>
        <fullName evidence="5">Anaerobic ribonucleoside-triphosphate reductase</fullName>
        <ecNumber evidence="5">1.17.4.2</ecNumber>
    </submittedName>
</protein>
<dbReference type="RefSeq" id="WP_272872287.1">
    <property type="nucleotide sequence ID" value="NZ_RDQD01001082.1"/>
</dbReference>